<evidence type="ECO:0000259" key="4">
    <source>
        <dbReference type="PROSITE" id="PS51203"/>
    </source>
</evidence>
<comment type="similarity">
    <text evidence="1 2">Belongs to the small heat shock protein (HSP20) family.</text>
</comment>
<dbReference type="RefSeq" id="WP_377799155.1">
    <property type="nucleotide sequence ID" value="NZ_JBHSLW010000019.1"/>
</dbReference>
<dbReference type="Gene3D" id="2.60.40.790">
    <property type="match status" value="1"/>
</dbReference>
<accession>A0ABW0IUI8</accession>
<gene>
    <name evidence="5" type="ORF">ACFPOB_14435</name>
</gene>
<dbReference type="EMBL" id="JBHSLW010000019">
    <property type="protein sequence ID" value="MFC5420758.1"/>
    <property type="molecule type" value="Genomic_DNA"/>
</dbReference>
<reference evidence="6" key="1">
    <citation type="journal article" date="2019" name="Int. J. Syst. Evol. Microbiol.">
        <title>The Global Catalogue of Microorganisms (GCM) 10K type strain sequencing project: providing services to taxonomists for standard genome sequencing and annotation.</title>
        <authorList>
            <consortium name="The Broad Institute Genomics Platform"/>
            <consortium name="The Broad Institute Genome Sequencing Center for Infectious Disease"/>
            <person name="Wu L."/>
            <person name="Ma J."/>
        </authorList>
    </citation>
    <scope>NUCLEOTIDE SEQUENCE [LARGE SCALE GENOMIC DNA]</scope>
    <source>
        <strain evidence="6">NCAIM B.01391</strain>
    </source>
</reference>
<evidence type="ECO:0000256" key="1">
    <source>
        <dbReference type="PROSITE-ProRule" id="PRU00285"/>
    </source>
</evidence>
<keyword evidence="6" id="KW-1185">Reference proteome</keyword>
<sequence length="166" mass="18722">MPIRDLIPWGSNKGSDVAKREEDNPVFSLQRDVNRIFDDFWKRFDHPFAEFGHWASDGPRTDVAETQNALEISIELPGIDQKEIDVSLTNNTLTIKGEKRSDREESNRGYHLSERSYGSFYRSIPLPAGIDTDKASAEFKNGVLIVTLPKTQEALSQVKKIAVKAS</sequence>
<dbReference type="Pfam" id="PF00011">
    <property type="entry name" value="HSP20"/>
    <property type="match status" value="1"/>
</dbReference>
<name>A0ABW0IUI8_9HYPH</name>
<protein>
    <submittedName>
        <fullName evidence="5">Hsp20/alpha crystallin family protein</fullName>
    </submittedName>
</protein>
<dbReference type="PROSITE" id="PS51203">
    <property type="entry name" value="CS"/>
    <property type="match status" value="1"/>
</dbReference>
<dbReference type="PROSITE" id="PS01031">
    <property type="entry name" value="SHSP"/>
    <property type="match status" value="1"/>
</dbReference>
<organism evidence="5 6">
    <name type="scientific">Bosea eneae</name>
    <dbReference type="NCBI Taxonomy" id="151454"/>
    <lineage>
        <taxon>Bacteria</taxon>
        <taxon>Pseudomonadati</taxon>
        <taxon>Pseudomonadota</taxon>
        <taxon>Alphaproteobacteria</taxon>
        <taxon>Hyphomicrobiales</taxon>
        <taxon>Boseaceae</taxon>
        <taxon>Bosea</taxon>
    </lineage>
</organism>
<dbReference type="CDD" id="cd06464">
    <property type="entry name" value="ACD_sHsps-like"/>
    <property type="match status" value="1"/>
</dbReference>
<dbReference type="PANTHER" id="PTHR11527">
    <property type="entry name" value="HEAT-SHOCK PROTEIN 20 FAMILY MEMBER"/>
    <property type="match status" value="1"/>
</dbReference>
<dbReference type="InterPro" id="IPR002068">
    <property type="entry name" value="A-crystallin/Hsp20_dom"/>
</dbReference>
<feature type="domain" description="CS" evidence="4">
    <location>
        <begin position="56"/>
        <end position="159"/>
    </location>
</feature>
<dbReference type="Proteomes" id="UP001596053">
    <property type="component" value="Unassembled WGS sequence"/>
</dbReference>
<evidence type="ECO:0000313" key="6">
    <source>
        <dbReference type="Proteomes" id="UP001596053"/>
    </source>
</evidence>
<comment type="caution">
    <text evidence="5">The sequence shown here is derived from an EMBL/GenBank/DDBJ whole genome shotgun (WGS) entry which is preliminary data.</text>
</comment>
<evidence type="ECO:0000313" key="5">
    <source>
        <dbReference type="EMBL" id="MFC5420758.1"/>
    </source>
</evidence>
<proteinExistence type="inferred from homology"/>
<feature type="domain" description="SHSP" evidence="3">
    <location>
        <begin position="52"/>
        <end position="166"/>
    </location>
</feature>
<dbReference type="SUPFAM" id="SSF49764">
    <property type="entry name" value="HSP20-like chaperones"/>
    <property type="match status" value="1"/>
</dbReference>
<dbReference type="InterPro" id="IPR008978">
    <property type="entry name" value="HSP20-like_chaperone"/>
</dbReference>
<evidence type="ECO:0000259" key="3">
    <source>
        <dbReference type="PROSITE" id="PS01031"/>
    </source>
</evidence>
<evidence type="ECO:0000256" key="2">
    <source>
        <dbReference type="RuleBase" id="RU003616"/>
    </source>
</evidence>
<dbReference type="InterPro" id="IPR007052">
    <property type="entry name" value="CS_dom"/>
</dbReference>
<dbReference type="InterPro" id="IPR031107">
    <property type="entry name" value="Small_HSP"/>
</dbReference>